<evidence type="ECO:0000256" key="9">
    <source>
        <dbReference type="ARBA" id="ARBA00023136"/>
    </source>
</evidence>
<feature type="transmembrane region" description="Helical" evidence="10">
    <location>
        <begin position="24"/>
        <end position="41"/>
    </location>
</feature>
<protein>
    <recommendedName>
        <fullName evidence="10">Copper transport protein</fullName>
    </recommendedName>
</protein>
<comment type="similarity">
    <text evidence="2 10">Belongs to the copper transporter (Ctr) (TC 1.A.56) family. SLC31A subfamily.</text>
</comment>
<reference evidence="12" key="1">
    <citation type="submission" date="2013-06" db="EMBL/GenBank/DDBJ databases">
        <authorList>
            <person name="Zhao Q."/>
        </authorList>
    </citation>
    <scope>NUCLEOTIDE SEQUENCE</scope>
    <source>
        <strain evidence="12">cv. W1943</strain>
    </source>
</reference>
<keyword evidence="6 10" id="KW-1133">Transmembrane helix</keyword>
<organism evidence="11 12">
    <name type="scientific">Oryza rufipogon</name>
    <name type="common">Brownbeard rice</name>
    <name type="synonym">Asian wild rice</name>
    <dbReference type="NCBI Taxonomy" id="4529"/>
    <lineage>
        <taxon>Eukaryota</taxon>
        <taxon>Viridiplantae</taxon>
        <taxon>Streptophyta</taxon>
        <taxon>Embryophyta</taxon>
        <taxon>Tracheophyta</taxon>
        <taxon>Spermatophyta</taxon>
        <taxon>Magnoliopsida</taxon>
        <taxon>Liliopsida</taxon>
        <taxon>Poales</taxon>
        <taxon>Poaceae</taxon>
        <taxon>BOP clade</taxon>
        <taxon>Oryzoideae</taxon>
        <taxon>Oryzeae</taxon>
        <taxon>Oryzinae</taxon>
        <taxon>Oryza</taxon>
    </lineage>
</organism>
<dbReference type="Gramene" id="ORUFI08G18960.1">
    <property type="protein sequence ID" value="ORUFI08G18960.1"/>
    <property type="gene ID" value="ORUFI08G18960"/>
</dbReference>
<evidence type="ECO:0000313" key="12">
    <source>
        <dbReference type="Proteomes" id="UP000008022"/>
    </source>
</evidence>
<evidence type="ECO:0000256" key="5">
    <source>
        <dbReference type="ARBA" id="ARBA00022796"/>
    </source>
</evidence>
<evidence type="ECO:0000256" key="10">
    <source>
        <dbReference type="RuleBase" id="RU367022"/>
    </source>
</evidence>
<dbReference type="GO" id="GO:0005375">
    <property type="term" value="F:copper ion transmembrane transporter activity"/>
    <property type="evidence" value="ECO:0007669"/>
    <property type="project" value="UniProtKB-UniRule"/>
</dbReference>
<accession>A0A0E0QJV6</accession>
<feature type="transmembrane region" description="Helical" evidence="10">
    <location>
        <begin position="107"/>
        <end position="128"/>
    </location>
</feature>
<keyword evidence="9 10" id="KW-0472">Membrane</keyword>
<keyword evidence="4 10" id="KW-0812">Transmembrane</keyword>
<dbReference type="Pfam" id="PF04145">
    <property type="entry name" value="Ctr"/>
    <property type="match status" value="1"/>
</dbReference>
<dbReference type="Proteomes" id="UP000008022">
    <property type="component" value="Unassembled WGS sequence"/>
</dbReference>
<feature type="transmembrane region" description="Helical" evidence="10">
    <location>
        <begin position="134"/>
        <end position="153"/>
    </location>
</feature>
<keyword evidence="8 10" id="KW-0406">Ion transport</keyword>
<evidence type="ECO:0000256" key="6">
    <source>
        <dbReference type="ARBA" id="ARBA00022989"/>
    </source>
</evidence>
<name>A0A0E0QJV6_ORYRU</name>
<sequence length="176" mass="17834">MMHMSFYWGTSVTILFDGWRTSGWPGYLASLLALFLAAALYQHLEARRVRLRAGRRHRAGGGGGAASSAAGPVVPAASDARALLSAAGGRLGLGLGLGRRWMKEPRAAASAAAAALFGLSAAVGYLLMLAVMSFNGGVFLAVVAGLAAGHLAFRGGADEADGGVGDDELESPCACA</sequence>
<dbReference type="EnsemblPlants" id="ORUFI08G18960.1">
    <property type="protein sequence ID" value="ORUFI08G18960.1"/>
    <property type="gene ID" value="ORUFI08G18960"/>
</dbReference>
<dbReference type="PANTHER" id="PTHR12483:SF27">
    <property type="entry name" value="COPPER TRANSPORT PROTEIN CTR1"/>
    <property type="match status" value="1"/>
</dbReference>
<comment type="subcellular location">
    <subcellularLocation>
        <location evidence="1 10">Membrane</location>
        <topology evidence="1 10">Multi-pass membrane protein</topology>
    </subcellularLocation>
</comment>
<dbReference type="AlphaFoldDB" id="A0A0E0QJV6"/>
<evidence type="ECO:0000256" key="2">
    <source>
        <dbReference type="ARBA" id="ARBA00006921"/>
    </source>
</evidence>
<reference evidence="11" key="2">
    <citation type="submission" date="2015-06" db="UniProtKB">
        <authorList>
            <consortium name="EnsemblPlants"/>
        </authorList>
    </citation>
    <scope>IDENTIFICATION</scope>
</reference>
<evidence type="ECO:0000256" key="7">
    <source>
        <dbReference type="ARBA" id="ARBA00023008"/>
    </source>
</evidence>
<keyword evidence="7 10" id="KW-0186">Copper</keyword>
<dbReference type="OMA" id="VENSCAC"/>
<dbReference type="GO" id="GO:0005886">
    <property type="term" value="C:plasma membrane"/>
    <property type="evidence" value="ECO:0007669"/>
    <property type="project" value="TreeGrafter"/>
</dbReference>
<evidence type="ECO:0000256" key="8">
    <source>
        <dbReference type="ARBA" id="ARBA00023065"/>
    </source>
</evidence>
<dbReference type="eggNOG" id="KOG3386">
    <property type="taxonomic scope" value="Eukaryota"/>
</dbReference>
<dbReference type="STRING" id="4529.A0A0E0QJV6"/>
<evidence type="ECO:0000256" key="1">
    <source>
        <dbReference type="ARBA" id="ARBA00004141"/>
    </source>
</evidence>
<evidence type="ECO:0000256" key="3">
    <source>
        <dbReference type="ARBA" id="ARBA00022448"/>
    </source>
</evidence>
<dbReference type="PANTHER" id="PTHR12483">
    <property type="entry name" value="SOLUTE CARRIER FAMILY 31 COPPER TRANSPORTERS"/>
    <property type="match status" value="1"/>
</dbReference>
<keyword evidence="3 10" id="KW-0813">Transport</keyword>
<dbReference type="HOGENOM" id="CLU_079690_1_0_1"/>
<dbReference type="InterPro" id="IPR007274">
    <property type="entry name" value="Cop_transporter"/>
</dbReference>
<evidence type="ECO:0000313" key="11">
    <source>
        <dbReference type="EnsemblPlants" id="ORUFI08G18960.1"/>
    </source>
</evidence>
<proteinExistence type="inferred from homology"/>
<keyword evidence="12" id="KW-1185">Reference proteome</keyword>
<evidence type="ECO:0000256" key="4">
    <source>
        <dbReference type="ARBA" id="ARBA00022692"/>
    </source>
</evidence>
<keyword evidence="5 10" id="KW-0187">Copper transport</keyword>